<dbReference type="Gene3D" id="1.10.357.10">
    <property type="entry name" value="Tetracycline Repressor, domain 2"/>
    <property type="match status" value="1"/>
</dbReference>
<dbReference type="PROSITE" id="PS50977">
    <property type="entry name" value="HTH_TETR_2"/>
    <property type="match status" value="1"/>
</dbReference>
<dbReference type="PANTHER" id="PTHR43479">
    <property type="entry name" value="ACREF/ENVCD OPERON REPRESSOR-RELATED"/>
    <property type="match status" value="1"/>
</dbReference>
<organism evidence="4 5">
    <name type="scientific">Limosilactobacillus reuteri</name>
    <name type="common">Lactobacillus reuteri</name>
    <dbReference type="NCBI Taxonomy" id="1598"/>
    <lineage>
        <taxon>Bacteria</taxon>
        <taxon>Bacillati</taxon>
        <taxon>Bacillota</taxon>
        <taxon>Bacilli</taxon>
        <taxon>Lactobacillales</taxon>
        <taxon>Lactobacillaceae</taxon>
        <taxon>Limosilactobacillus</taxon>
    </lineage>
</organism>
<evidence type="ECO:0000256" key="1">
    <source>
        <dbReference type="ARBA" id="ARBA00023125"/>
    </source>
</evidence>
<accession>A0AB36AEQ4</accession>
<evidence type="ECO:0000256" key="2">
    <source>
        <dbReference type="PROSITE-ProRule" id="PRU00335"/>
    </source>
</evidence>
<dbReference type="SUPFAM" id="SSF46689">
    <property type="entry name" value="Homeodomain-like"/>
    <property type="match status" value="1"/>
</dbReference>
<dbReference type="PRINTS" id="PR00455">
    <property type="entry name" value="HTHTETR"/>
</dbReference>
<dbReference type="PANTHER" id="PTHR43479:SF11">
    <property type="entry name" value="ACREF_ENVCD OPERON REPRESSOR-RELATED"/>
    <property type="match status" value="1"/>
</dbReference>
<proteinExistence type="predicted"/>
<reference evidence="4 5" key="1">
    <citation type="submission" date="2019-11" db="EMBL/GenBank/DDBJ databases">
        <title>Draft genome sequence of 12 host-associated Lactobacillus reuteri rodent strains.</title>
        <authorList>
            <person name="Zhang S."/>
            <person name="Ozcam M."/>
            <person name="Van Pijkeren J.P."/>
        </authorList>
    </citation>
    <scope>NUCLEOTIDE SEQUENCE [LARGE SCALE GENOMIC DNA]</scope>
    <source>
        <strain evidence="4 5">L1604-1</strain>
    </source>
</reference>
<evidence type="ECO:0000259" key="3">
    <source>
        <dbReference type="PROSITE" id="PS50977"/>
    </source>
</evidence>
<dbReference type="InterPro" id="IPR050624">
    <property type="entry name" value="HTH-type_Tx_Regulator"/>
</dbReference>
<dbReference type="RefSeq" id="WP_153706520.1">
    <property type="nucleotide sequence ID" value="NZ_JAFFPO010000041.1"/>
</dbReference>
<feature type="DNA-binding region" description="H-T-H motif" evidence="2">
    <location>
        <begin position="26"/>
        <end position="45"/>
    </location>
</feature>
<sequence length="177" mass="20382">MTSDTEQKIIDNTIKMIDQDGYQSISLRKLARHFGMTTGAFYKHFKNKEELFYQTSIVLSQQVANQLKVAKGDAFGQLLSIAQGFCKLFQTAPNRMDFLFFNPTVIKVYRQSNQDFPFLTMIRDLARQVNPGKVSNEDFFNQIWAFIQGYALLIKNQVTNYDANLVELTLLELTGEK</sequence>
<gene>
    <name evidence="4" type="ORF">GIX80_07320</name>
</gene>
<evidence type="ECO:0000313" key="5">
    <source>
        <dbReference type="Proteomes" id="UP000441557"/>
    </source>
</evidence>
<dbReference type="Proteomes" id="UP000441557">
    <property type="component" value="Unassembled WGS sequence"/>
</dbReference>
<comment type="caution">
    <text evidence="4">The sequence shown here is derived from an EMBL/GenBank/DDBJ whole genome shotgun (WGS) entry which is preliminary data.</text>
</comment>
<dbReference type="Pfam" id="PF00440">
    <property type="entry name" value="TetR_N"/>
    <property type="match status" value="1"/>
</dbReference>
<dbReference type="GO" id="GO:0003677">
    <property type="term" value="F:DNA binding"/>
    <property type="evidence" value="ECO:0007669"/>
    <property type="project" value="UniProtKB-UniRule"/>
</dbReference>
<feature type="domain" description="HTH tetR-type" evidence="3">
    <location>
        <begin position="3"/>
        <end position="63"/>
    </location>
</feature>
<dbReference type="AlphaFoldDB" id="A0AB36AEQ4"/>
<keyword evidence="1 2" id="KW-0238">DNA-binding</keyword>
<dbReference type="EMBL" id="WJMZ01000006">
    <property type="protein sequence ID" value="MRG84194.1"/>
    <property type="molecule type" value="Genomic_DNA"/>
</dbReference>
<name>A0AB36AEQ4_LIMRT</name>
<protein>
    <submittedName>
        <fullName evidence="4">TetR family transcriptional regulator</fullName>
    </submittedName>
</protein>
<dbReference type="InterPro" id="IPR009057">
    <property type="entry name" value="Homeodomain-like_sf"/>
</dbReference>
<evidence type="ECO:0000313" key="4">
    <source>
        <dbReference type="EMBL" id="MRG84194.1"/>
    </source>
</evidence>
<dbReference type="InterPro" id="IPR001647">
    <property type="entry name" value="HTH_TetR"/>
</dbReference>